<comment type="similarity">
    <text evidence="1">Belongs to the membrane fusion protein (MFP) (TC 8.A.1) family.</text>
</comment>
<dbReference type="PANTHER" id="PTHR30469">
    <property type="entry name" value="MULTIDRUG RESISTANCE PROTEIN MDTA"/>
    <property type="match status" value="1"/>
</dbReference>
<organism evidence="2 3">
    <name type="scientific">Notoacmeibacter marinus</name>
    <dbReference type="NCBI Taxonomy" id="1876515"/>
    <lineage>
        <taxon>Bacteria</taxon>
        <taxon>Pseudomonadati</taxon>
        <taxon>Pseudomonadota</taxon>
        <taxon>Alphaproteobacteria</taxon>
        <taxon>Hyphomicrobiales</taxon>
        <taxon>Notoacmeibacteraceae</taxon>
        <taxon>Notoacmeibacter</taxon>
    </lineage>
</organism>
<dbReference type="Gene3D" id="2.40.30.170">
    <property type="match status" value="1"/>
</dbReference>
<dbReference type="EMBL" id="NBYO01000002">
    <property type="protein sequence ID" value="OXT00332.1"/>
    <property type="molecule type" value="Genomic_DNA"/>
</dbReference>
<protein>
    <recommendedName>
        <fullName evidence="4">RND efflux pump membrane fusion protein barrel-sandwich domain-containing protein</fullName>
    </recommendedName>
</protein>
<keyword evidence="3" id="KW-1185">Reference proteome</keyword>
<accession>A0A231UWS5</accession>
<dbReference type="InterPro" id="IPR006143">
    <property type="entry name" value="RND_pump_MFP"/>
</dbReference>
<gene>
    <name evidence="2" type="ORF">B7H23_09305</name>
</gene>
<evidence type="ECO:0000313" key="2">
    <source>
        <dbReference type="EMBL" id="OXT00332.1"/>
    </source>
</evidence>
<dbReference type="AlphaFoldDB" id="A0A231UWS5"/>
<dbReference type="Proteomes" id="UP000215405">
    <property type="component" value="Unassembled WGS sequence"/>
</dbReference>
<sequence length="263" mass="27885">MLAANLIFSVRILIATLTVSVLGGVVHAQGVGSDPFSNVEARGLVSAANRLDIGTDLMAPVTEAPYRDGQAFRKGDILIRFACQRYRAEWTAAQASSHAAQLELAQKSELSRYGAAGKGEVDIAKAGLAKSRANAAALAARLESCEIVAPFDGRVIALNVSPSELPRSDQSLISILDDQTLEIEFVAPSHWLRWIEIGQPFSFRVDETGEILSASVARIAAEVDAVSQTIRIIGRIEGGRGRTLAGMSGTAHMSVETTSAVAK</sequence>
<dbReference type="Gene3D" id="1.10.287.470">
    <property type="entry name" value="Helix hairpin bin"/>
    <property type="match status" value="1"/>
</dbReference>
<evidence type="ECO:0008006" key="4">
    <source>
        <dbReference type="Google" id="ProtNLM"/>
    </source>
</evidence>
<proteinExistence type="inferred from homology"/>
<reference evidence="3" key="1">
    <citation type="journal article" date="2017" name="Int. J. Syst. Evol. Microbiol.">
        <title>Notoacmeibacter marinus gen. nov., sp. nov., isolated from the gut of a limpet and proposal of Notoacmeibacteraceae fam. nov. in the order Rhizobiales of the class Alphaproteobacteria.</title>
        <authorList>
            <person name="Huang Z."/>
            <person name="Guo F."/>
            <person name="Lai Q."/>
        </authorList>
    </citation>
    <scope>NUCLEOTIDE SEQUENCE [LARGE SCALE GENOMIC DNA]</scope>
    <source>
        <strain evidence="3">XMTR2A4</strain>
    </source>
</reference>
<dbReference type="Gene3D" id="2.40.50.100">
    <property type="match status" value="1"/>
</dbReference>
<evidence type="ECO:0000256" key="1">
    <source>
        <dbReference type="ARBA" id="ARBA00009477"/>
    </source>
</evidence>
<comment type="caution">
    <text evidence="2">The sequence shown here is derived from an EMBL/GenBank/DDBJ whole genome shotgun (WGS) entry which is preliminary data.</text>
</comment>
<dbReference type="SUPFAM" id="SSF111369">
    <property type="entry name" value="HlyD-like secretion proteins"/>
    <property type="match status" value="1"/>
</dbReference>
<dbReference type="NCBIfam" id="TIGR01730">
    <property type="entry name" value="RND_mfp"/>
    <property type="match status" value="1"/>
</dbReference>
<dbReference type="GO" id="GO:0015562">
    <property type="term" value="F:efflux transmembrane transporter activity"/>
    <property type="evidence" value="ECO:0007669"/>
    <property type="project" value="TreeGrafter"/>
</dbReference>
<evidence type="ECO:0000313" key="3">
    <source>
        <dbReference type="Proteomes" id="UP000215405"/>
    </source>
</evidence>
<name>A0A231UWS5_9HYPH</name>
<dbReference type="GO" id="GO:1990281">
    <property type="term" value="C:efflux pump complex"/>
    <property type="evidence" value="ECO:0007669"/>
    <property type="project" value="TreeGrafter"/>
</dbReference>